<feature type="transmembrane region" description="Helical" evidence="1">
    <location>
        <begin position="12"/>
        <end position="31"/>
    </location>
</feature>
<feature type="transmembrane region" description="Helical" evidence="1">
    <location>
        <begin position="169"/>
        <end position="193"/>
    </location>
</feature>
<name>A0A532V529_UNCL8</name>
<comment type="caution">
    <text evidence="2">The sequence shown here is derived from an EMBL/GenBank/DDBJ whole genome shotgun (WGS) entry which is preliminary data.</text>
</comment>
<keyword evidence="1" id="KW-0812">Transmembrane</keyword>
<accession>A0A532V529</accession>
<feature type="transmembrane region" description="Helical" evidence="1">
    <location>
        <begin position="228"/>
        <end position="246"/>
    </location>
</feature>
<keyword evidence="1" id="KW-1133">Transmembrane helix</keyword>
<organism evidence="2 3">
    <name type="scientific">candidate division LCP-89 bacterium B3_LCP</name>
    <dbReference type="NCBI Taxonomy" id="2012998"/>
    <lineage>
        <taxon>Bacteria</taxon>
        <taxon>Pseudomonadati</taxon>
        <taxon>Bacteria division LCP-89</taxon>
    </lineage>
</organism>
<feature type="transmembrane region" description="Helical" evidence="1">
    <location>
        <begin position="88"/>
        <end position="110"/>
    </location>
</feature>
<feature type="transmembrane region" description="Helical" evidence="1">
    <location>
        <begin position="367"/>
        <end position="389"/>
    </location>
</feature>
<evidence type="ECO:0000313" key="3">
    <source>
        <dbReference type="Proteomes" id="UP000319619"/>
    </source>
</evidence>
<feature type="transmembrane region" description="Helical" evidence="1">
    <location>
        <begin position="117"/>
        <end position="134"/>
    </location>
</feature>
<protein>
    <recommendedName>
        <fullName evidence="4">Glycosyltransferase RgtA/B/C/D-like domain-containing protein</fullName>
    </recommendedName>
</protein>
<feature type="transmembrane region" description="Helical" evidence="1">
    <location>
        <begin position="140"/>
        <end position="157"/>
    </location>
</feature>
<gene>
    <name evidence="2" type="ORF">CEE37_01070</name>
</gene>
<feature type="transmembrane region" description="Helical" evidence="1">
    <location>
        <begin position="291"/>
        <end position="312"/>
    </location>
</feature>
<evidence type="ECO:0000313" key="2">
    <source>
        <dbReference type="EMBL" id="TKJ42300.1"/>
    </source>
</evidence>
<keyword evidence="1" id="KW-0472">Membrane</keyword>
<dbReference type="Proteomes" id="UP000319619">
    <property type="component" value="Unassembled WGS sequence"/>
</dbReference>
<feature type="transmembrane region" description="Helical" evidence="1">
    <location>
        <begin position="440"/>
        <end position="459"/>
    </location>
</feature>
<evidence type="ECO:0008006" key="4">
    <source>
        <dbReference type="Google" id="ProtNLM"/>
    </source>
</evidence>
<sequence length="641" mass="72766">MDKPIRKIGQSEFVIGFILLVCLGMSVQLWAASQWAGNFDSDEAIHGLLAHHILEGKLPIYFLGQGYLGCIESYIAASLMKVLGTGVFTIRISSLALFCIFLILHGFVVYKFWGSRTALISLFLLALPSWQILWWTFRPTSGLCPLFVFGTSALLLSHNKIFNGKYRRVRIFLIGIIFGLGVWIHPMIVYYILPIGTFYWLQMPEWSILRKRLAEFISAKINFSPNTLFFGLSLFAFLLIVVTFFTSGCKPQDLFVKLRILTLIILFGLISTTVLLLFFNSKRRKQLIGSSTLLMSGLTLGNFPLWGAWFFLGVVHSPRTVSSCPIQILDRANAVFGEILPSMWGLPFFSETFYLDVIHSSVWSKPLVNIVFWMIVLVNLVFFLGWFFWSERKLLWSLATMSPLPKASQGAAIFSLLFGVPLIVALLAGNTDIGISAMRYVVVSWQAGSAILAISMSHVFNSSKILARMLIGIWAIQIIFGNLFYVGNIWSQQKDWNSHMTISALEEFFNENQVEGGYADYWISYRVNFLTEERIIIAPYNGVDRYRPYTNKVRELPLQAFIFHVDSISTNTSEVEAMIDYMNTDFGFGVAKTEIIAKLPDMSFIKRQQVSHWDVWLFSAEGGKNESNYTGKENSSPRDYP</sequence>
<feature type="transmembrane region" description="Helical" evidence="1">
    <location>
        <begin position="465"/>
        <end position="486"/>
    </location>
</feature>
<feature type="transmembrane region" description="Helical" evidence="1">
    <location>
        <begin position="258"/>
        <end position="279"/>
    </location>
</feature>
<feature type="transmembrane region" description="Helical" evidence="1">
    <location>
        <begin position="409"/>
        <end position="428"/>
    </location>
</feature>
<dbReference type="AlphaFoldDB" id="A0A532V529"/>
<proteinExistence type="predicted"/>
<evidence type="ECO:0000256" key="1">
    <source>
        <dbReference type="SAM" id="Phobius"/>
    </source>
</evidence>
<dbReference type="EMBL" id="NJBN01000001">
    <property type="protein sequence ID" value="TKJ42300.1"/>
    <property type="molecule type" value="Genomic_DNA"/>
</dbReference>
<reference evidence="2 3" key="1">
    <citation type="submission" date="2017-06" db="EMBL/GenBank/DDBJ databases">
        <title>Novel microbial phyla capable of carbon fixation and sulfur reduction in deep-sea sediments.</title>
        <authorList>
            <person name="Huang J."/>
            <person name="Baker B."/>
            <person name="Wang Y."/>
        </authorList>
    </citation>
    <scope>NUCLEOTIDE SEQUENCE [LARGE SCALE GENOMIC DNA]</scope>
    <source>
        <strain evidence="2">B3_LCP</strain>
    </source>
</reference>